<dbReference type="RefSeq" id="WP_007415629.1">
    <property type="nucleotide sequence ID" value="NZ_ABOX02000017.1"/>
</dbReference>
<dbReference type="PROSITE" id="PS50110">
    <property type="entry name" value="RESPONSE_REGULATORY"/>
    <property type="match status" value="1"/>
</dbReference>
<dbReference type="STRING" id="320771.Cflav_PD3417"/>
<evidence type="ECO:0000259" key="6">
    <source>
        <dbReference type="PROSITE" id="PS50109"/>
    </source>
</evidence>
<dbReference type="InterPro" id="IPR004358">
    <property type="entry name" value="Sig_transdc_His_kin-like_C"/>
</dbReference>
<dbReference type="PROSITE" id="PS50109">
    <property type="entry name" value="HIS_KIN"/>
    <property type="match status" value="1"/>
</dbReference>
<feature type="domain" description="Response regulatory" evidence="7">
    <location>
        <begin position="3"/>
        <end position="119"/>
    </location>
</feature>
<dbReference type="SUPFAM" id="SSF55874">
    <property type="entry name" value="ATPase domain of HSP90 chaperone/DNA topoisomerase II/histidine kinase"/>
    <property type="match status" value="1"/>
</dbReference>
<evidence type="ECO:0000256" key="1">
    <source>
        <dbReference type="ARBA" id="ARBA00000085"/>
    </source>
</evidence>
<dbReference type="PANTHER" id="PTHR43547:SF2">
    <property type="entry name" value="HYBRID SIGNAL TRANSDUCTION HISTIDINE KINASE C"/>
    <property type="match status" value="1"/>
</dbReference>
<accession>B9XII6</accession>
<evidence type="ECO:0000256" key="4">
    <source>
        <dbReference type="PROSITE-ProRule" id="PRU00169"/>
    </source>
</evidence>
<dbReference type="PRINTS" id="PR00344">
    <property type="entry name" value="BCTRLSENSOR"/>
</dbReference>
<dbReference type="Pfam" id="PF00072">
    <property type="entry name" value="Response_reg"/>
    <property type="match status" value="1"/>
</dbReference>
<dbReference type="InterPro" id="IPR003661">
    <property type="entry name" value="HisK_dim/P_dom"/>
</dbReference>
<evidence type="ECO:0000259" key="7">
    <source>
        <dbReference type="PROSITE" id="PS50110"/>
    </source>
</evidence>
<name>B9XII6_PEDPL</name>
<feature type="coiled-coil region" evidence="5">
    <location>
        <begin position="112"/>
        <end position="139"/>
    </location>
</feature>
<organism evidence="8 9">
    <name type="scientific">Pedosphaera parvula (strain Ellin514)</name>
    <dbReference type="NCBI Taxonomy" id="320771"/>
    <lineage>
        <taxon>Bacteria</taxon>
        <taxon>Pseudomonadati</taxon>
        <taxon>Verrucomicrobiota</taxon>
        <taxon>Pedosphaerae</taxon>
        <taxon>Pedosphaerales</taxon>
        <taxon>Pedosphaeraceae</taxon>
        <taxon>Pedosphaera</taxon>
    </lineage>
</organism>
<evidence type="ECO:0000313" key="8">
    <source>
        <dbReference type="EMBL" id="EEF60447.1"/>
    </source>
</evidence>
<dbReference type="OrthoDB" id="9813394at2"/>
<keyword evidence="8" id="KW-0418">Kinase</keyword>
<dbReference type="EMBL" id="ABOX02000017">
    <property type="protein sequence ID" value="EEF60447.1"/>
    <property type="molecule type" value="Genomic_DNA"/>
</dbReference>
<evidence type="ECO:0000256" key="5">
    <source>
        <dbReference type="SAM" id="Coils"/>
    </source>
</evidence>
<dbReference type="SMART" id="SM00387">
    <property type="entry name" value="HATPase_c"/>
    <property type="match status" value="1"/>
</dbReference>
<dbReference type="Gene3D" id="3.30.565.10">
    <property type="entry name" value="Histidine kinase-like ATPase, C-terminal domain"/>
    <property type="match status" value="1"/>
</dbReference>
<dbReference type="Pfam" id="PF00512">
    <property type="entry name" value="HisKA"/>
    <property type="match status" value="1"/>
</dbReference>
<dbReference type="GO" id="GO:0000155">
    <property type="term" value="F:phosphorelay sensor kinase activity"/>
    <property type="evidence" value="ECO:0007669"/>
    <property type="project" value="InterPro"/>
</dbReference>
<dbReference type="Gene3D" id="3.40.50.2300">
    <property type="match status" value="1"/>
</dbReference>
<comment type="caution">
    <text evidence="8">The sequence shown here is derived from an EMBL/GenBank/DDBJ whole genome shotgun (WGS) entry which is preliminary data.</text>
</comment>
<dbReference type="AlphaFoldDB" id="B9XII6"/>
<evidence type="ECO:0000256" key="3">
    <source>
        <dbReference type="ARBA" id="ARBA00022553"/>
    </source>
</evidence>
<feature type="modified residue" description="4-aspartylphosphate" evidence="4">
    <location>
        <position position="52"/>
    </location>
</feature>
<reference evidence="8 9" key="1">
    <citation type="journal article" date="2011" name="J. Bacteriol.">
        <title>Genome sequence of 'Pedosphaera parvula' Ellin514, an aerobic Verrucomicrobial isolate from pasture soil.</title>
        <authorList>
            <person name="Kant R."/>
            <person name="van Passel M.W."/>
            <person name="Sangwan P."/>
            <person name="Palva A."/>
            <person name="Lucas S."/>
            <person name="Copeland A."/>
            <person name="Lapidus A."/>
            <person name="Glavina Del Rio T."/>
            <person name="Dalin E."/>
            <person name="Tice H."/>
            <person name="Bruce D."/>
            <person name="Goodwin L."/>
            <person name="Pitluck S."/>
            <person name="Chertkov O."/>
            <person name="Larimer F.W."/>
            <person name="Land M.L."/>
            <person name="Hauser L."/>
            <person name="Brettin T.S."/>
            <person name="Detter J.C."/>
            <person name="Han S."/>
            <person name="de Vos W.M."/>
            <person name="Janssen P.H."/>
            <person name="Smidt H."/>
        </authorList>
    </citation>
    <scope>NUCLEOTIDE SEQUENCE [LARGE SCALE GENOMIC DNA]</scope>
    <source>
        <strain evidence="8 9">Ellin514</strain>
    </source>
</reference>
<dbReference type="InterPro" id="IPR005467">
    <property type="entry name" value="His_kinase_dom"/>
</dbReference>
<evidence type="ECO:0000256" key="2">
    <source>
        <dbReference type="ARBA" id="ARBA00012438"/>
    </source>
</evidence>
<comment type="catalytic activity">
    <reaction evidence="1">
        <text>ATP + protein L-histidine = ADP + protein N-phospho-L-histidine.</text>
        <dbReference type="EC" id="2.7.13.3"/>
    </reaction>
</comment>
<feature type="domain" description="Histidine kinase" evidence="6">
    <location>
        <begin position="143"/>
        <end position="364"/>
    </location>
</feature>
<proteinExistence type="predicted"/>
<dbReference type="CDD" id="cd00075">
    <property type="entry name" value="HATPase"/>
    <property type="match status" value="1"/>
</dbReference>
<dbReference type="Proteomes" id="UP000003688">
    <property type="component" value="Unassembled WGS sequence"/>
</dbReference>
<dbReference type="CDD" id="cd00082">
    <property type="entry name" value="HisKA"/>
    <property type="match status" value="1"/>
</dbReference>
<protein>
    <recommendedName>
        <fullName evidence="2">histidine kinase</fullName>
        <ecNumber evidence="2">2.7.13.3</ecNumber>
    </recommendedName>
</protein>
<dbReference type="InterPro" id="IPR036097">
    <property type="entry name" value="HisK_dim/P_sf"/>
</dbReference>
<dbReference type="SMART" id="SM00388">
    <property type="entry name" value="HisKA"/>
    <property type="match status" value="1"/>
</dbReference>
<dbReference type="PANTHER" id="PTHR43547">
    <property type="entry name" value="TWO-COMPONENT HISTIDINE KINASE"/>
    <property type="match status" value="1"/>
</dbReference>
<keyword evidence="5" id="KW-0175">Coiled coil</keyword>
<keyword evidence="9" id="KW-1185">Reference proteome</keyword>
<dbReference type="InterPro" id="IPR001789">
    <property type="entry name" value="Sig_transdc_resp-reg_receiver"/>
</dbReference>
<dbReference type="InterPro" id="IPR036890">
    <property type="entry name" value="HATPase_C_sf"/>
</dbReference>
<gene>
    <name evidence="8" type="ORF">Cflav_PD3417</name>
</gene>
<dbReference type="InterPro" id="IPR003594">
    <property type="entry name" value="HATPase_dom"/>
</dbReference>
<dbReference type="SUPFAM" id="SSF52172">
    <property type="entry name" value="CheY-like"/>
    <property type="match status" value="1"/>
</dbReference>
<dbReference type="Pfam" id="PF02518">
    <property type="entry name" value="HATPase_c"/>
    <property type="match status" value="1"/>
</dbReference>
<dbReference type="SUPFAM" id="SSF47384">
    <property type="entry name" value="Homodimeric domain of signal transducing histidine kinase"/>
    <property type="match status" value="1"/>
</dbReference>
<sequence length="366" mass="40355">MKRILVIDDEEWLREMIQLALRQKGYEVVEAENGAVGIEKARKILPDLILCDVNMEKVDGYRTLSSLRSEASTAAIPFILMTGLADNAGMRHGMELGADDYLPKPFTIDALYAAVEARLKKSQALRDEAEKKLADLRDNISMMLPHELRTPLNGILAYGEILAADAASLQPAEIAEMGQIIHESGKRLERLIENFLIYSQIELIGADPQRASALRKKQTAFPRKIVETRAALQAEATGRSADLKLDLSDKPVAISEDYLTKIADELIHNAFKFSKAGTPIQISLFPSELDLTLSIADHGRGLGTEHVRRVGAYMQFERKMHEQQGLGLGLVIAKRLTELHGGSLIIQSEQGVGTTVIVRLPLAMPA</sequence>
<keyword evidence="8" id="KW-0808">Transferase</keyword>
<evidence type="ECO:0000313" key="9">
    <source>
        <dbReference type="Proteomes" id="UP000003688"/>
    </source>
</evidence>
<dbReference type="Gene3D" id="1.10.287.130">
    <property type="match status" value="1"/>
</dbReference>
<dbReference type="SMART" id="SM00448">
    <property type="entry name" value="REC"/>
    <property type="match status" value="1"/>
</dbReference>
<keyword evidence="3 4" id="KW-0597">Phosphoprotein</keyword>
<dbReference type="EC" id="2.7.13.3" evidence="2"/>
<dbReference type="InterPro" id="IPR011006">
    <property type="entry name" value="CheY-like_superfamily"/>
</dbReference>